<sequence length="640" mass="69953">MFEYIRTHQRLMQFLLLLIIFPSFAFFGIESYTRSQAASGSTVATVAGQSISQQELDAALRDQLERFRQSYGPQFDPKMMNTPEVRQGVLDELVARKAVSAEIKASKIAISDQMLQKQILSIPGLLKADGSFDKEKYLNYLASQGMNQAIFDQRLRQDLSVEQLTGAVQNTGFIPKTVAERVAMIGEQEREIQALTFKPADFTAQVKVTDEMVKSYYEKNAAQFEIPETVKAEYVVLNQDALLAQLSASDSEIAEFYKNNSKSYSVDEQRRASHILIAVKKDASDADKAKAKAKAESLLTEVRKNPSSFAKLARENSQDPGSAERGGDLDFFGKGAMVKPFEDVAYKLQKSEISNVVQSDFGYHIIQVTDIKAASVKPLEEVKGQIAADIKKQKAAKAYAEAAETFGNTVYEQSDSLKAVADKLKLKVEVVDGLTRQGNSGLPPAAPVNNAKLLKVLFSDDAIKKKHNTEAIEVAPNTLISARILDYKAASKRPLDDVRAAIVARVTQAEAQAMAEKEGAAKLAALKAADSVSGFAEPKLVSRSKTQDIPAQAVAQIMRADTQKLPAFVGVSSGAAGYAIYRIAKVNAGTPDMARRQSEKEQITNLQSQEDLLAYLELLKKKAKTSVNKAALTAVSQAQQ</sequence>
<dbReference type="PROSITE" id="PS50198">
    <property type="entry name" value="PPIC_PPIASE_2"/>
    <property type="match status" value="1"/>
</dbReference>
<evidence type="ECO:0000256" key="5">
    <source>
        <dbReference type="ARBA" id="ARBA00022989"/>
    </source>
</evidence>
<evidence type="ECO:0000259" key="12">
    <source>
        <dbReference type="PROSITE" id="PS50198"/>
    </source>
</evidence>
<keyword evidence="14" id="KW-1185">Reference proteome</keyword>
<gene>
    <name evidence="13" type="ORF">H8K27_06985</name>
</gene>
<organism evidence="13 14">
    <name type="scientific">Undibacterium griseum</name>
    <dbReference type="NCBI Taxonomy" id="2762295"/>
    <lineage>
        <taxon>Bacteria</taxon>
        <taxon>Pseudomonadati</taxon>
        <taxon>Pseudomonadota</taxon>
        <taxon>Betaproteobacteria</taxon>
        <taxon>Burkholderiales</taxon>
        <taxon>Oxalobacteraceae</taxon>
        <taxon>Undibacterium</taxon>
    </lineage>
</organism>
<evidence type="ECO:0000313" key="13">
    <source>
        <dbReference type="EMBL" id="MBC3884865.1"/>
    </source>
</evidence>
<dbReference type="InterPro" id="IPR052029">
    <property type="entry name" value="PpiD_chaperone"/>
</dbReference>
<keyword evidence="11" id="KW-0413">Isomerase</keyword>
<keyword evidence="5" id="KW-1133">Transmembrane helix</keyword>
<keyword evidence="6" id="KW-0472">Membrane</keyword>
<accession>A0ABR6YLT8</accession>
<dbReference type="SUPFAM" id="SSF54534">
    <property type="entry name" value="FKBP-like"/>
    <property type="match status" value="1"/>
</dbReference>
<dbReference type="InterPro" id="IPR046357">
    <property type="entry name" value="PPIase_dom_sf"/>
</dbReference>
<dbReference type="PANTHER" id="PTHR47529:SF1">
    <property type="entry name" value="PERIPLASMIC CHAPERONE PPID"/>
    <property type="match status" value="1"/>
</dbReference>
<dbReference type="EMBL" id="JACOGC010000002">
    <property type="protein sequence ID" value="MBC3884865.1"/>
    <property type="molecule type" value="Genomic_DNA"/>
</dbReference>
<evidence type="ECO:0000256" key="2">
    <source>
        <dbReference type="ARBA" id="ARBA00022475"/>
    </source>
</evidence>
<dbReference type="Gene3D" id="3.10.50.40">
    <property type="match status" value="1"/>
</dbReference>
<keyword evidence="3" id="KW-0997">Cell inner membrane</keyword>
<keyword evidence="7" id="KW-0143">Chaperone</keyword>
<evidence type="ECO:0000313" key="14">
    <source>
        <dbReference type="Proteomes" id="UP000613113"/>
    </source>
</evidence>
<keyword evidence="11" id="KW-0697">Rotamase</keyword>
<evidence type="ECO:0000256" key="8">
    <source>
        <dbReference type="ARBA" id="ARBA00038408"/>
    </source>
</evidence>
<feature type="domain" description="PpiC" evidence="12">
    <location>
        <begin position="267"/>
        <end position="370"/>
    </location>
</feature>
<dbReference type="SUPFAM" id="SSF109998">
    <property type="entry name" value="Triger factor/SurA peptide-binding domain-like"/>
    <property type="match status" value="1"/>
</dbReference>
<dbReference type="InterPro" id="IPR000297">
    <property type="entry name" value="PPIase_PpiC"/>
</dbReference>
<evidence type="ECO:0000256" key="9">
    <source>
        <dbReference type="ARBA" id="ARBA00040743"/>
    </source>
</evidence>
<keyword evidence="2" id="KW-1003">Cell membrane</keyword>
<evidence type="ECO:0000256" key="4">
    <source>
        <dbReference type="ARBA" id="ARBA00022692"/>
    </source>
</evidence>
<comment type="subcellular location">
    <subcellularLocation>
        <location evidence="1">Cell inner membrane</location>
        <topology evidence="1">Single-pass type II membrane protein</topology>
        <orientation evidence="1">Periplasmic side</orientation>
    </subcellularLocation>
</comment>
<proteinExistence type="inferred from homology"/>
<evidence type="ECO:0000256" key="1">
    <source>
        <dbReference type="ARBA" id="ARBA00004382"/>
    </source>
</evidence>
<evidence type="ECO:0000256" key="11">
    <source>
        <dbReference type="PROSITE-ProRule" id="PRU00278"/>
    </source>
</evidence>
<dbReference type="RefSeq" id="WP_186862439.1">
    <property type="nucleotide sequence ID" value="NZ_JACOGC010000002.1"/>
</dbReference>
<dbReference type="Proteomes" id="UP000613113">
    <property type="component" value="Unassembled WGS sequence"/>
</dbReference>
<evidence type="ECO:0000256" key="6">
    <source>
        <dbReference type="ARBA" id="ARBA00023136"/>
    </source>
</evidence>
<dbReference type="Pfam" id="PF13624">
    <property type="entry name" value="SurA_N_3"/>
    <property type="match status" value="1"/>
</dbReference>
<comment type="caution">
    <text evidence="13">The sequence shown here is derived from an EMBL/GenBank/DDBJ whole genome shotgun (WGS) entry which is preliminary data.</text>
</comment>
<name>A0ABR6YLT8_9BURK</name>
<evidence type="ECO:0000256" key="3">
    <source>
        <dbReference type="ARBA" id="ARBA00022519"/>
    </source>
</evidence>
<dbReference type="PANTHER" id="PTHR47529">
    <property type="entry name" value="PEPTIDYL-PROLYL CIS-TRANS ISOMERASE D"/>
    <property type="match status" value="1"/>
</dbReference>
<comment type="similarity">
    <text evidence="8">Belongs to the PpiD chaperone family.</text>
</comment>
<keyword evidence="4" id="KW-0812">Transmembrane</keyword>
<evidence type="ECO:0000256" key="7">
    <source>
        <dbReference type="ARBA" id="ARBA00023186"/>
    </source>
</evidence>
<dbReference type="Gene3D" id="1.10.4030.10">
    <property type="entry name" value="Porin chaperone SurA, peptide-binding domain"/>
    <property type="match status" value="1"/>
</dbReference>
<reference evidence="13 14" key="1">
    <citation type="submission" date="2020-08" db="EMBL/GenBank/DDBJ databases">
        <title>Novel species isolated from subtropical streams in China.</title>
        <authorList>
            <person name="Lu H."/>
        </authorList>
    </citation>
    <scope>NUCLEOTIDE SEQUENCE [LARGE SCALE GENOMIC DNA]</scope>
    <source>
        <strain evidence="13 14">FT31W</strain>
    </source>
</reference>
<dbReference type="InterPro" id="IPR027304">
    <property type="entry name" value="Trigger_fact/SurA_dom_sf"/>
</dbReference>
<protein>
    <recommendedName>
        <fullName evidence="9">Periplasmic chaperone PpiD</fullName>
    </recommendedName>
    <alternativeName>
        <fullName evidence="10">Periplasmic folding chaperone</fullName>
    </alternativeName>
</protein>
<evidence type="ECO:0000256" key="10">
    <source>
        <dbReference type="ARBA" id="ARBA00042775"/>
    </source>
</evidence>
<dbReference type="Pfam" id="PF13616">
    <property type="entry name" value="Rotamase_3"/>
    <property type="match status" value="1"/>
</dbReference>